<comment type="caution">
    <text evidence="1">The sequence shown here is derived from an EMBL/GenBank/DDBJ whole genome shotgun (WGS) entry which is preliminary data.</text>
</comment>
<evidence type="ECO:0000313" key="2">
    <source>
        <dbReference type="Proteomes" id="UP000094569"/>
    </source>
</evidence>
<protein>
    <submittedName>
        <fullName evidence="1">Uncharacterized protein</fullName>
    </submittedName>
</protein>
<keyword evidence="2" id="KW-1185">Reference proteome</keyword>
<evidence type="ECO:0000313" key="1">
    <source>
        <dbReference type="EMBL" id="ODM14538.1"/>
    </source>
</evidence>
<dbReference type="Proteomes" id="UP000094569">
    <property type="component" value="Unassembled WGS sequence"/>
</dbReference>
<reference evidence="1 2" key="1">
    <citation type="journal article" date="2016" name="BMC Genomics">
        <title>Comparative genomic and transcriptomic analyses of the Fuzhuan brick tea-fermentation fungus Aspergillus cristatus.</title>
        <authorList>
            <person name="Ge Y."/>
            <person name="Wang Y."/>
            <person name="Liu Y."/>
            <person name="Tan Y."/>
            <person name="Ren X."/>
            <person name="Zhang X."/>
            <person name="Hyde K.D."/>
            <person name="Liu Y."/>
            <person name="Liu Z."/>
        </authorList>
    </citation>
    <scope>NUCLEOTIDE SEQUENCE [LARGE SCALE GENOMIC DNA]</scope>
    <source>
        <strain evidence="1 2">GZAAS20.1005</strain>
    </source>
</reference>
<dbReference type="VEuPathDB" id="FungiDB:SI65_10024"/>
<name>A0A1E3B0T6_ASPCR</name>
<accession>A0A1E3B0T6</accession>
<dbReference type="EMBL" id="JXNT01000024">
    <property type="protein sequence ID" value="ODM14538.1"/>
    <property type="molecule type" value="Genomic_DNA"/>
</dbReference>
<dbReference type="AlphaFoldDB" id="A0A1E3B0T6"/>
<gene>
    <name evidence="1" type="ORF">SI65_10024</name>
</gene>
<organism evidence="1 2">
    <name type="scientific">Aspergillus cristatus</name>
    <name type="common">Chinese Fuzhuan brick tea-fermentation fungus</name>
    <name type="synonym">Eurotium cristatum</name>
    <dbReference type="NCBI Taxonomy" id="573508"/>
    <lineage>
        <taxon>Eukaryota</taxon>
        <taxon>Fungi</taxon>
        <taxon>Dikarya</taxon>
        <taxon>Ascomycota</taxon>
        <taxon>Pezizomycotina</taxon>
        <taxon>Eurotiomycetes</taxon>
        <taxon>Eurotiomycetidae</taxon>
        <taxon>Eurotiales</taxon>
        <taxon>Aspergillaceae</taxon>
        <taxon>Aspergillus</taxon>
        <taxon>Aspergillus subgen. Aspergillus</taxon>
    </lineage>
</organism>
<proteinExistence type="predicted"/>
<sequence>MPRSTNRSATIFSRAERLQRILAEMTLEEAMEEQLEKWKIERAILSRMVLSMDFGTPGYWEVVNILLGHYDVAAMGG</sequence>